<feature type="chain" id="PRO_5035832630" evidence="2">
    <location>
        <begin position="25"/>
        <end position="296"/>
    </location>
</feature>
<dbReference type="Gene3D" id="3.40.50.1820">
    <property type="entry name" value="alpha/beta hydrolase"/>
    <property type="match status" value="1"/>
</dbReference>
<name>A0A8T8WJ66_ASPJA</name>
<dbReference type="Pfam" id="PF07859">
    <property type="entry name" value="Abhydrolase_3"/>
    <property type="match status" value="1"/>
</dbReference>
<dbReference type="AlphaFoldDB" id="A0A8T8WJ66"/>
<dbReference type="RefSeq" id="XP_025521648.1">
    <property type="nucleotide sequence ID" value="XM_025668606.1"/>
</dbReference>
<evidence type="ECO:0000313" key="4">
    <source>
        <dbReference type="EMBL" id="RAH75754.1"/>
    </source>
</evidence>
<reference evidence="4 5" key="1">
    <citation type="submission" date="2018-02" db="EMBL/GenBank/DDBJ databases">
        <title>The genomes of Aspergillus section Nigri reveals drivers in fungal speciation.</title>
        <authorList>
            <consortium name="DOE Joint Genome Institute"/>
            <person name="Vesth T.C."/>
            <person name="Nybo J."/>
            <person name="Theobald S."/>
            <person name="Brandl J."/>
            <person name="Frisvad J.C."/>
            <person name="Nielsen K.F."/>
            <person name="Lyhne E.K."/>
            <person name="Kogle M.E."/>
            <person name="Kuo A."/>
            <person name="Riley R."/>
            <person name="Clum A."/>
            <person name="Nolan M."/>
            <person name="Lipzen A."/>
            <person name="Salamov A."/>
            <person name="Henrissat B."/>
            <person name="Wiebenga A."/>
            <person name="De vries R.P."/>
            <person name="Grigoriev I.V."/>
            <person name="Mortensen U.H."/>
            <person name="Andersen M.R."/>
            <person name="Baker S.E."/>
        </authorList>
    </citation>
    <scope>NUCLEOTIDE SEQUENCE [LARGE SCALE GENOMIC DNA]</scope>
    <source>
        <strain evidence="4 5">CBS 114.51</strain>
    </source>
</reference>
<keyword evidence="1" id="KW-0378">Hydrolase</keyword>
<dbReference type="InterPro" id="IPR050300">
    <property type="entry name" value="GDXG_lipolytic_enzyme"/>
</dbReference>
<evidence type="ECO:0000256" key="2">
    <source>
        <dbReference type="SAM" id="SignalP"/>
    </source>
</evidence>
<sequence length="296" mass="32774">MIFRYAYLKCVALLLRTLTRIAVGHLANSSPDEIVYLPSRDAGRPIKAHIYHPQRASEQRPSAVLLNFHGSGFVLPGHGSDDQFCRFIATRTNYTVLDIQYRLAPEHPFPAAFQDIEDTVKYVHSHPTIYDVNAVALSGFSAGANLALAVSSASMFPANAFSAVVSFYGPADLAQDPADKQPFDNTGKKMPACVSRYFHRCYIQPNVDRKIPGISPSYTPPEKFPAKLLFITASQDSFAPETEDLARKISILPGRQVSIRRFENCPHGWDKGAQEGTVLGKARNEAYELAARFLLE</sequence>
<dbReference type="PANTHER" id="PTHR48081">
    <property type="entry name" value="AB HYDROLASE SUPERFAMILY PROTEIN C4A8.06C"/>
    <property type="match status" value="1"/>
</dbReference>
<accession>A0A8T8WJ66</accession>
<feature type="signal peptide" evidence="2">
    <location>
        <begin position="1"/>
        <end position="24"/>
    </location>
</feature>
<dbReference type="OrthoDB" id="408631at2759"/>
<dbReference type="InterPro" id="IPR013094">
    <property type="entry name" value="AB_hydrolase_3"/>
</dbReference>
<evidence type="ECO:0000256" key="1">
    <source>
        <dbReference type="ARBA" id="ARBA00022801"/>
    </source>
</evidence>
<dbReference type="SUPFAM" id="SSF53474">
    <property type="entry name" value="alpha/beta-Hydrolases"/>
    <property type="match status" value="1"/>
</dbReference>
<evidence type="ECO:0000259" key="3">
    <source>
        <dbReference type="Pfam" id="PF07859"/>
    </source>
</evidence>
<dbReference type="GO" id="GO:0016787">
    <property type="term" value="F:hydrolase activity"/>
    <property type="evidence" value="ECO:0007669"/>
    <property type="project" value="UniProtKB-KW"/>
</dbReference>
<gene>
    <name evidence="4" type="ORF">BO86DRAFT_327391</name>
</gene>
<keyword evidence="5" id="KW-1185">Reference proteome</keyword>
<dbReference type="EMBL" id="KZ824917">
    <property type="protein sequence ID" value="RAH75754.1"/>
    <property type="molecule type" value="Genomic_DNA"/>
</dbReference>
<evidence type="ECO:0000313" key="5">
    <source>
        <dbReference type="Proteomes" id="UP000249497"/>
    </source>
</evidence>
<organism evidence="4 5">
    <name type="scientific">Aspergillus japonicus CBS 114.51</name>
    <dbReference type="NCBI Taxonomy" id="1448312"/>
    <lineage>
        <taxon>Eukaryota</taxon>
        <taxon>Fungi</taxon>
        <taxon>Dikarya</taxon>
        <taxon>Ascomycota</taxon>
        <taxon>Pezizomycotina</taxon>
        <taxon>Eurotiomycetes</taxon>
        <taxon>Eurotiomycetidae</taxon>
        <taxon>Eurotiales</taxon>
        <taxon>Aspergillaceae</taxon>
        <taxon>Aspergillus</taxon>
        <taxon>Aspergillus subgen. Circumdati</taxon>
    </lineage>
</organism>
<proteinExistence type="predicted"/>
<keyword evidence="2" id="KW-0732">Signal</keyword>
<protein>
    <submittedName>
        <fullName evidence="4">Alpha/beta-hydrolase</fullName>
    </submittedName>
</protein>
<dbReference type="PANTHER" id="PTHR48081:SF8">
    <property type="entry name" value="ALPHA_BETA HYDROLASE FOLD-3 DOMAIN-CONTAINING PROTEIN-RELATED"/>
    <property type="match status" value="1"/>
</dbReference>
<feature type="domain" description="Alpha/beta hydrolase fold-3" evidence="3">
    <location>
        <begin position="65"/>
        <end position="269"/>
    </location>
</feature>
<dbReference type="InterPro" id="IPR029058">
    <property type="entry name" value="AB_hydrolase_fold"/>
</dbReference>
<dbReference type="GeneID" id="37172298"/>
<dbReference type="Proteomes" id="UP000249497">
    <property type="component" value="Unassembled WGS sequence"/>
</dbReference>